<dbReference type="Gene3D" id="1.10.10.60">
    <property type="entry name" value="Homeodomain-like"/>
    <property type="match status" value="1"/>
</dbReference>
<dbReference type="InterPro" id="IPR009057">
    <property type="entry name" value="Homeodomain-like_sf"/>
</dbReference>
<evidence type="ECO:0000313" key="4">
    <source>
        <dbReference type="EMBL" id="SSX27048.1"/>
    </source>
</evidence>
<feature type="domain" description="HTH psq-type" evidence="3">
    <location>
        <begin position="15"/>
        <end position="50"/>
    </location>
</feature>
<evidence type="ECO:0000259" key="3">
    <source>
        <dbReference type="Pfam" id="PF05225"/>
    </source>
</evidence>
<dbReference type="AlphaFoldDB" id="A0A336MM06"/>
<evidence type="ECO:0000256" key="1">
    <source>
        <dbReference type="ARBA" id="ARBA00004123"/>
    </source>
</evidence>
<accession>A0A336MM06</accession>
<protein>
    <submittedName>
        <fullName evidence="4">CSON014125 protein</fullName>
    </submittedName>
</protein>
<comment type="subcellular location">
    <subcellularLocation>
        <location evidence="1">Nucleus</location>
    </subcellularLocation>
</comment>
<dbReference type="EMBL" id="UFQT01000761">
    <property type="protein sequence ID" value="SSX27048.1"/>
    <property type="molecule type" value="Genomic_DNA"/>
</dbReference>
<dbReference type="Pfam" id="PF05225">
    <property type="entry name" value="HTH_psq"/>
    <property type="match status" value="1"/>
</dbReference>
<feature type="region of interest" description="Disordered" evidence="2">
    <location>
        <begin position="180"/>
        <end position="230"/>
    </location>
</feature>
<dbReference type="SUPFAM" id="SSF46689">
    <property type="entry name" value="Homeodomain-like"/>
    <property type="match status" value="1"/>
</dbReference>
<dbReference type="VEuPathDB" id="VectorBase:CSON014125"/>
<organism evidence="4">
    <name type="scientific">Culicoides sonorensis</name>
    <name type="common">Biting midge</name>
    <dbReference type="NCBI Taxonomy" id="179676"/>
    <lineage>
        <taxon>Eukaryota</taxon>
        <taxon>Metazoa</taxon>
        <taxon>Ecdysozoa</taxon>
        <taxon>Arthropoda</taxon>
        <taxon>Hexapoda</taxon>
        <taxon>Insecta</taxon>
        <taxon>Pterygota</taxon>
        <taxon>Neoptera</taxon>
        <taxon>Endopterygota</taxon>
        <taxon>Diptera</taxon>
        <taxon>Nematocera</taxon>
        <taxon>Chironomoidea</taxon>
        <taxon>Ceratopogonidae</taxon>
        <taxon>Ceratopogoninae</taxon>
        <taxon>Culicoides</taxon>
        <taxon>Monoculicoides</taxon>
    </lineage>
</organism>
<dbReference type="GO" id="GO:0005634">
    <property type="term" value="C:nucleus"/>
    <property type="evidence" value="ECO:0007669"/>
    <property type="project" value="UniProtKB-SubCell"/>
</dbReference>
<proteinExistence type="predicted"/>
<feature type="compositionally biased region" description="Basic and acidic residues" evidence="2">
    <location>
        <begin position="180"/>
        <end position="214"/>
    </location>
</feature>
<gene>
    <name evidence="4" type="primary">CSON014125</name>
</gene>
<evidence type="ECO:0000256" key="2">
    <source>
        <dbReference type="SAM" id="MobiDB-lite"/>
    </source>
</evidence>
<dbReference type="InterPro" id="IPR007889">
    <property type="entry name" value="HTH_Psq"/>
</dbReference>
<dbReference type="GO" id="GO:0003677">
    <property type="term" value="F:DNA binding"/>
    <property type="evidence" value="ECO:0007669"/>
    <property type="project" value="InterPro"/>
</dbReference>
<sequence length="243" mass="28451">MSCPAKKYLKYDIFQLKKAIAAVQNGLTLSRASREFNIPRQTLAFKIKNNQTEPLKSGPKTNLSYEQEVKLVNWIIEGASVGDPKNSAQIKNAAWFFTKFVSIIGPDLIKEFEDPNFLAQVEYKKKLYDTYNMLHEMENERLKPLTLPAHKIPKRRGKIIEKRHFVSVGEDYINLMKERKQKKEEEEMAKQKRKEKREEKKTQKENMIKIKAEQDEIGGVKRRGRPKKDNVLKDQNINLIEKC</sequence>
<name>A0A336MM06_CULSO</name>
<reference evidence="4" key="1">
    <citation type="submission" date="2018-07" db="EMBL/GenBank/DDBJ databases">
        <authorList>
            <person name="Quirk P.G."/>
            <person name="Krulwich T.A."/>
        </authorList>
    </citation>
    <scope>NUCLEOTIDE SEQUENCE</scope>
</reference>